<feature type="domain" description="Response regulatory" evidence="23">
    <location>
        <begin position="1784"/>
        <end position="1905"/>
    </location>
</feature>
<keyword evidence="5 19" id="KW-0597">Phosphoprotein</keyword>
<dbReference type="InterPro" id="IPR004358">
    <property type="entry name" value="Sig_transdc_His_kin-like_C"/>
</dbReference>
<proteinExistence type="predicted"/>
<keyword evidence="26" id="KW-1185">Reference proteome</keyword>
<feature type="modified residue" description="4-aspartylphosphate" evidence="19">
    <location>
        <position position="1688"/>
    </location>
</feature>
<dbReference type="Gene3D" id="1.10.510.10">
    <property type="entry name" value="Transferase(Phosphotransferase) domain 1"/>
    <property type="match status" value="1"/>
</dbReference>
<evidence type="ECO:0000256" key="7">
    <source>
        <dbReference type="ARBA" id="ARBA00022692"/>
    </source>
</evidence>
<feature type="domain" description="Response regulatory" evidence="23">
    <location>
        <begin position="1634"/>
        <end position="1755"/>
    </location>
</feature>
<feature type="coiled-coil region" evidence="20">
    <location>
        <begin position="1362"/>
        <end position="1396"/>
    </location>
</feature>
<evidence type="ECO:0000256" key="8">
    <source>
        <dbReference type="ARBA" id="ARBA00022729"/>
    </source>
</evidence>
<feature type="domain" description="Histidine kinase" evidence="22">
    <location>
        <begin position="1396"/>
        <end position="1617"/>
    </location>
</feature>
<dbReference type="PROSITE" id="PS50011">
    <property type="entry name" value="PROTEIN_KINASE_DOM"/>
    <property type="match status" value="1"/>
</dbReference>
<dbReference type="Gene3D" id="1.10.287.130">
    <property type="match status" value="1"/>
</dbReference>
<keyword evidence="9" id="KW-0547">Nucleotide-binding</keyword>
<dbReference type="InterPro" id="IPR041664">
    <property type="entry name" value="AAA_16"/>
</dbReference>
<dbReference type="Pfam" id="PF02518">
    <property type="entry name" value="HATPase_c"/>
    <property type="match status" value="1"/>
</dbReference>
<evidence type="ECO:0000256" key="11">
    <source>
        <dbReference type="ARBA" id="ARBA00022840"/>
    </source>
</evidence>
<dbReference type="SUPFAM" id="SSF47226">
    <property type="entry name" value="Histidine-containing phosphotransfer domain, HPT domain"/>
    <property type="match status" value="1"/>
</dbReference>
<comment type="subcellular location">
    <subcellularLocation>
        <location evidence="2">Cell membrane</location>
        <topology evidence="2">Multi-pass membrane protein</topology>
    </subcellularLocation>
</comment>
<dbReference type="GO" id="GO:0000155">
    <property type="term" value="F:phosphorelay sensor kinase activity"/>
    <property type="evidence" value="ECO:0007669"/>
    <property type="project" value="InterPro"/>
</dbReference>
<organism evidence="25 26">
    <name type="scientific">Rhodoferax lacus</name>
    <dbReference type="NCBI Taxonomy" id="2184758"/>
    <lineage>
        <taxon>Bacteria</taxon>
        <taxon>Pseudomonadati</taxon>
        <taxon>Pseudomonadota</taxon>
        <taxon>Betaproteobacteria</taxon>
        <taxon>Burkholderiales</taxon>
        <taxon>Comamonadaceae</taxon>
        <taxon>Rhodoferax</taxon>
    </lineage>
</organism>
<dbReference type="SMART" id="SM00387">
    <property type="entry name" value="HATPase_c"/>
    <property type="match status" value="1"/>
</dbReference>
<comment type="function">
    <text evidence="16">Member of the two-component regulatory system BvgS/BvgA. Phosphorylates BvgA via a four-step phosphorelay in response to environmental signals.</text>
</comment>
<evidence type="ECO:0000256" key="16">
    <source>
        <dbReference type="ARBA" id="ARBA00058004"/>
    </source>
</evidence>
<keyword evidence="8" id="KW-0732">Signal</keyword>
<dbReference type="InterPro" id="IPR005467">
    <property type="entry name" value="His_kinase_dom"/>
</dbReference>
<feature type="domain" description="Protein kinase" evidence="21">
    <location>
        <begin position="1"/>
        <end position="162"/>
    </location>
</feature>
<evidence type="ECO:0000256" key="17">
    <source>
        <dbReference type="ARBA" id="ARBA00070152"/>
    </source>
</evidence>
<evidence type="ECO:0000256" key="19">
    <source>
        <dbReference type="PROSITE-ProRule" id="PRU00169"/>
    </source>
</evidence>
<dbReference type="SMART" id="SM00388">
    <property type="entry name" value="HisKA"/>
    <property type="match status" value="1"/>
</dbReference>
<dbReference type="PROSITE" id="PS50109">
    <property type="entry name" value="HIS_KIN"/>
    <property type="match status" value="1"/>
</dbReference>
<evidence type="ECO:0000256" key="3">
    <source>
        <dbReference type="ARBA" id="ARBA00012438"/>
    </source>
</evidence>
<dbReference type="PRINTS" id="PR00344">
    <property type="entry name" value="BCTRLSENSOR"/>
</dbReference>
<dbReference type="EC" id="2.7.13.3" evidence="3"/>
<keyword evidence="10" id="KW-0418">Kinase</keyword>
<dbReference type="OrthoDB" id="9801841at2"/>
<dbReference type="InterPro" id="IPR027417">
    <property type="entry name" value="P-loop_NTPase"/>
</dbReference>
<dbReference type="SUPFAM" id="SSF52172">
    <property type="entry name" value="CheY-like"/>
    <property type="match status" value="2"/>
</dbReference>
<keyword evidence="12" id="KW-1133">Transmembrane helix</keyword>
<dbReference type="InterPro" id="IPR011006">
    <property type="entry name" value="CheY-like_superfamily"/>
</dbReference>
<dbReference type="SUPFAM" id="SSF55874">
    <property type="entry name" value="ATPase domain of HSP90 chaperone/DNA topoisomerase II/histidine kinase"/>
    <property type="match status" value="1"/>
</dbReference>
<evidence type="ECO:0000256" key="13">
    <source>
        <dbReference type="ARBA" id="ARBA00023012"/>
    </source>
</evidence>
<feature type="modified residue" description="Phosphohistidine" evidence="18">
    <location>
        <position position="1989"/>
    </location>
</feature>
<dbReference type="SMART" id="SM00073">
    <property type="entry name" value="HPT"/>
    <property type="match status" value="1"/>
</dbReference>
<dbReference type="Gene3D" id="3.30.565.10">
    <property type="entry name" value="Histidine kinase-like ATPase, C-terminal domain"/>
    <property type="match status" value="1"/>
</dbReference>
<dbReference type="InterPro" id="IPR036890">
    <property type="entry name" value="HATPase_C_sf"/>
</dbReference>
<dbReference type="Pfam" id="PF00072">
    <property type="entry name" value="Response_reg"/>
    <property type="match status" value="2"/>
</dbReference>
<dbReference type="InterPro" id="IPR036641">
    <property type="entry name" value="HPT_dom_sf"/>
</dbReference>
<dbReference type="InterPro" id="IPR036097">
    <property type="entry name" value="HisK_dim/P_sf"/>
</dbReference>
<evidence type="ECO:0000259" key="23">
    <source>
        <dbReference type="PROSITE" id="PS50110"/>
    </source>
</evidence>
<keyword evidence="14" id="KW-0843">Virulence</keyword>
<feature type="modified residue" description="4-aspartylphosphate" evidence="19">
    <location>
        <position position="1838"/>
    </location>
</feature>
<evidence type="ECO:0000256" key="12">
    <source>
        <dbReference type="ARBA" id="ARBA00022989"/>
    </source>
</evidence>
<keyword evidence="7" id="KW-0812">Transmembrane</keyword>
<evidence type="ECO:0000256" key="15">
    <source>
        <dbReference type="ARBA" id="ARBA00023136"/>
    </source>
</evidence>
<evidence type="ECO:0000256" key="5">
    <source>
        <dbReference type="ARBA" id="ARBA00022553"/>
    </source>
</evidence>
<evidence type="ECO:0000313" key="25">
    <source>
        <dbReference type="EMBL" id="RFO96471.1"/>
    </source>
</evidence>
<dbReference type="SUPFAM" id="SSF47384">
    <property type="entry name" value="Homodimeric domain of signal transducing histidine kinase"/>
    <property type="match status" value="1"/>
</dbReference>
<dbReference type="Pfam" id="PF00512">
    <property type="entry name" value="HisKA"/>
    <property type="match status" value="1"/>
</dbReference>
<keyword evidence="15" id="KW-0472">Membrane</keyword>
<sequence length="2130" mass="233254">MKKSQPKDLQAVLARALRIAQALEPLHASQRIHGGLHPETLEFLADGSLRPSSLQPGDDALSLARLRYASPEQAGRLPVVDSRSDLYSLGLILYERLLGQPAFDSSDPLDLAYRHMAVAPVPPHAVNPEVPLQVSELVMRLLAKSPDARYATARGLADDLKLCLQQLADTGRIEPFALCSTDLGSQFLIPDRLYGRDGEIAELTRIFHRSVAGEVVLCMVGGYSGIGKSALVRALRHNIAASGGSLVEGKFDQYHRETPYSALIEAFKGLLRQVLAGRQPERIRWRARLLEALGENLSVVMDVLPELELLTGPQPPAPLLIGAAAQQRFNAVFSDLLKLFASAEHPLVLFLDDLQWADFASLALIQTFVRAGRGAHLLMVGAYRDNEVDAAHPMMHMLVELRKDQAFIAEFLLGPLSDEHVAELIADTCFNISDAQELAQLVMKKTQGNPFYTRQFLKTLVAEGRLHYDRQSNGWRWSLGDAHLSQAADNVVDLMTQRLKGFAPHSQHALKVAACIGKRFDLTLLAQVCACSDVQALGWLAGALHDEMLLPVASTVSEAGAREFQFVHDRVQQAAYALPDTASLAELHLRIGRTLWRQANNKDIGKHVFGIVDQLNQALDLLTDPEERLAIADLNLRAGLRAKASMAYQAAANYFNIAIRLLPAQAWRTHYDLSWRLYIQLVECESVLNQDAPFERHVALLLAEVQRPEQRTLIRVRQTIHLCQSSHMIEGLGVGRLGLAEAGLDIPPLDDTEAMNAAFTRELDRFWKTVGERPLAEVLYELPLATDSQTENLLRLIGSMSDAATINSAPMLAMMAVLGANRSLAYGNTVLSPLVYTLLGQALVSKLRDYGSAKRLAQVAIRLSDEKLMDLWSFGRARVHQFWFCLHWSRHYECDALELEEAYGVTQRGHDPIFGAYMLATTSVMHYSLGRKLQDVLDAHRRLLEHCKPYPMEVVVAFTQPYAAAAAALRGETQSLTTLSGEHMDEAAYVQAFSSVPMVMGMLRGAQIPLYGLAGDHEKTLELAADPNLELSPPFRMHVAVTFWRGVAAARLAAQSLEPRRGELLELYRQCDAFLSEVADKGAPDNVEHKLLLLRAELARALGQPQDVAAGMLQAARVAEQRGFVLEQGFCLESLGLWLLEIQGDAGHAQASLQEAAQCYHTVQAVVLQRRVQARILRLGAAANAGLRAQAEASDLDGLDAMDTLAILRAVQTISSHVDKATLVSRLLKIIADASGAQRAGLFLVREDELHAEVVLGMEPGHAAMPESVLRYVLNTAEAVALGAGSHHAFAADPYFAQCQPAAVLCLPIGMRTPLQRVLYLEHRLLGDVFSDARRKVLHWLTAQAAISIENAELYGNLEQQVAERTKLLQQQQIELKQAKERAEEATRSKSEFLANMSHEIRTPMNAIIGLSHLALKNEADVRQRDYLNKIRQSGQHLLGILNDILDFSKVEAGRLDIEIVPFELDTVFETIAGISAEKANAKGLELIWHVAPDVPPNLIGDPLRLGQILINYTTNAFKFTDRGEVGITVTVDAMDSDTAKLRFEVHDTGIGLTEEQITRLFSSFSQADSSTTRKYGGTGLGLAISKRLAALMGGQVGVRSVPGQGSTFWFTATLGLGTQRPRRLLSADLRSKRVLVVDDNANAAAVLCEQLLCLGCMAHGLVSGNSALNELRRAAIAGEPYDVLMTDWQMPEMDGIELVERIHASGIMPQPLKVLVTAYGKEAVGKRAAESGIVQILLKPVSNSMLFDALMTLFGVESHPDAFHPASGVAASTSMLDPLRGARILLVEDNEINQQVATEMLESENFLVDLAADGMQAVDMVGKSLQAGRPYDLVLMDMQMPVMDGVSASRLIRTDPANAQLSVVAMTANAMEADRQLCLAAGMNDFVTKPIEPLNLWTALVKWIAPREGLGQEQRHGERRPAADGSVMLAVTDIDGLDARVGLSRASGNADLYIQLLKRFVKSQEHTGADLQRLVNMGDVQTAERIAHTVRGVAGNLGAAGLQELAQQLETALRHASPLPELQDRAQAVAVCLDRLRQNLRRSLSLEPDSAVEMDAADTALALQALRSYLEKDDAQAVDAFNRLQATLRRVMGQDSFRRAEAALEAFELEEVLEHLHSSGAFGAPMGHS</sequence>
<feature type="domain" description="HPt" evidence="24">
    <location>
        <begin position="1950"/>
        <end position="2044"/>
    </location>
</feature>
<accession>A0A3E1RB75</accession>
<dbReference type="InterPro" id="IPR001789">
    <property type="entry name" value="Sig_transdc_resp-reg_receiver"/>
</dbReference>
<dbReference type="PANTHER" id="PTHR45339:SF1">
    <property type="entry name" value="HYBRID SIGNAL TRANSDUCTION HISTIDINE KINASE J"/>
    <property type="match status" value="1"/>
</dbReference>
<evidence type="ECO:0000259" key="22">
    <source>
        <dbReference type="PROSITE" id="PS50109"/>
    </source>
</evidence>
<dbReference type="PANTHER" id="PTHR45339">
    <property type="entry name" value="HYBRID SIGNAL TRANSDUCTION HISTIDINE KINASE J"/>
    <property type="match status" value="1"/>
</dbReference>
<comment type="catalytic activity">
    <reaction evidence="1">
        <text>ATP + protein L-histidine = ADP + protein N-phospho-L-histidine.</text>
        <dbReference type="EC" id="2.7.13.3"/>
    </reaction>
</comment>
<dbReference type="Pfam" id="PF13191">
    <property type="entry name" value="AAA_16"/>
    <property type="match status" value="1"/>
</dbReference>
<gene>
    <name evidence="25" type="ORF">DIC66_12565</name>
</gene>
<dbReference type="CDD" id="cd00082">
    <property type="entry name" value="HisKA"/>
    <property type="match status" value="1"/>
</dbReference>
<reference evidence="25 26" key="1">
    <citation type="submission" date="2018-05" db="EMBL/GenBank/DDBJ databases">
        <title>Rhodoferax soyangensis sp.nov., isolated from an oligotrophic freshwater lake.</title>
        <authorList>
            <person name="Park M."/>
        </authorList>
    </citation>
    <scope>NUCLEOTIDE SEQUENCE [LARGE SCALE GENOMIC DNA]</scope>
    <source>
        <strain evidence="25 26">IMCC26218</strain>
    </source>
</reference>
<dbReference type="InterPro" id="IPR011009">
    <property type="entry name" value="Kinase-like_dom_sf"/>
</dbReference>
<dbReference type="Gene3D" id="3.40.50.2300">
    <property type="match status" value="2"/>
</dbReference>
<dbReference type="PROSITE" id="PS50110">
    <property type="entry name" value="RESPONSE_REGULATORY"/>
    <property type="match status" value="2"/>
</dbReference>
<name>A0A3E1RB75_9BURK</name>
<dbReference type="InterPro" id="IPR003661">
    <property type="entry name" value="HisK_dim/P_dom"/>
</dbReference>
<dbReference type="SUPFAM" id="SSF55781">
    <property type="entry name" value="GAF domain-like"/>
    <property type="match status" value="1"/>
</dbReference>
<dbReference type="CDD" id="cd00088">
    <property type="entry name" value="HPT"/>
    <property type="match status" value="1"/>
</dbReference>
<comment type="caution">
    <text evidence="25">The sequence shown here is derived from an EMBL/GenBank/DDBJ whole genome shotgun (WGS) entry which is preliminary data.</text>
</comment>
<dbReference type="GO" id="GO:0005524">
    <property type="term" value="F:ATP binding"/>
    <property type="evidence" value="ECO:0007669"/>
    <property type="project" value="UniProtKB-KW"/>
</dbReference>
<evidence type="ECO:0000256" key="10">
    <source>
        <dbReference type="ARBA" id="ARBA00022777"/>
    </source>
</evidence>
<evidence type="ECO:0000259" key="21">
    <source>
        <dbReference type="PROSITE" id="PS50011"/>
    </source>
</evidence>
<dbReference type="Gene3D" id="3.30.450.40">
    <property type="match status" value="1"/>
</dbReference>
<evidence type="ECO:0000256" key="20">
    <source>
        <dbReference type="SAM" id="Coils"/>
    </source>
</evidence>
<dbReference type="SUPFAM" id="SSF52540">
    <property type="entry name" value="P-loop containing nucleoside triphosphate hydrolases"/>
    <property type="match status" value="1"/>
</dbReference>
<dbReference type="CDD" id="cd16922">
    <property type="entry name" value="HATPase_EvgS-ArcB-TorS-like"/>
    <property type="match status" value="1"/>
</dbReference>
<dbReference type="InterPro" id="IPR003018">
    <property type="entry name" value="GAF"/>
</dbReference>
<keyword evidence="6" id="KW-0808">Transferase</keyword>
<dbReference type="GO" id="GO:0005886">
    <property type="term" value="C:plasma membrane"/>
    <property type="evidence" value="ECO:0007669"/>
    <property type="project" value="UniProtKB-SubCell"/>
</dbReference>
<keyword evidence="4" id="KW-1003">Cell membrane</keyword>
<evidence type="ECO:0000256" key="14">
    <source>
        <dbReference type="ARBA" id="ARBA00023026"/>
    </source>
</evidence>
<evidence type="ECO:0000259" key="24">
    <source>
        <dbReference type="PROSITE" id="PS50894"/>
    </source>
</evidence>
<evidence type="ECO:0000256" key="4">
    <source>
        <dbReference type="ARBA" id="ARBA00022475"/>
    </source>
</evidence>
<dbReference type="Pfam" id="PF01627">
    <property type="entry name" value="Hpt"/>
    <property type="match status" value="1"/>
</dbReference>
<dbReference type="SMART" id="SM00065">
    <property type="entry name" value="GAF"/>
    <property type="match status" value="1"/>
</dbReference>
<dbReference type="SMART" id="SM00448">
    <property type="entry name" value="REC"/>
    <property type="match status" value="2"/>
</dbReference>
<evidence type="ECO:0000313" key="26">
    <source>
        <dbReference type="Proteomes" id="UP000260665"/>
    </source>
</evidence>
<dbReference type="EMBL" id="QFZK01000007">
    <property type="protein sequence ID" value="RFO96471.1"/>
    <property type="molecule type" value="Genomic_DNA"/>
</dbReference>
<evidence type="ECO:0000256" key="18">
    <source>
        <dbReference type="PROSITE-ProRule" id="PRU00110"/>
    </source>
</evidence>
<dbReference type="InterPro" id="IPR000719">
    <property type="entry name" value="Prot_kinase_dom"/>
</dbReference>
<dbReference type="FunFam" id="3.30.565.10:FF:000010">
    <property type="entry name" value="Sensor histidine kinase RcsC"/>
    <property type="match status" value="1"/>
</dbReference>
<dbReference type="Gene3D" id="1.20.120.160">
    <property type="entry name" value="HPT domain"/>
    <property type="match status" value="1"/>
</dbReference>
<dbReference type="Proteomes" id="UP000260665">
    <property type="component" value="Unassembled WGS sequence"/>
</dbReference>
<dbReference type="SUPFAM" id="SSF56112">
    <property type="entry name" value="Protein kinase-like (PK-like)"/>
    <property type="match status" value="1"/>
</dbReference>
<evidence type="ECO:0000256" key="6">
    <source>
        <dbReference type="ARBA" id="ARBA00022679"/>
    </source>
</evidence>
<evidence type="ECO:0000256" key="1">
    <source>
        <dbReference type="ARBA" id="ARBA00000085"/>
    </source>
</evidence>
<dbReference type="FunFam" id="1.10.287.130:FF:000003">
    <property type="entry name" value="Histidine kinase"/>
    <property type="match status" value="1"/>
</dbReference>
<keyword evidence="20" id="KW-0175">Coiled coil</keyword>
<dbReference type="InterPro" id="IPR003594">
    <property type="entry name" value="HATPase_dom"/>
</dbReference>
<dbReference type="CDD" id="cd17546">
    <property type="entry name" value="REC_hyHK_CKI1_RcsC-like"/>
    <property type="match status" value="2"/>
</dbReference>
<dbReference type="Gene3D" id="3.40.50.300">
    <property type="entry name" value="P-loop containing nucleotide triphosphate hydrolases"/>
    <property type="match status" value="1"/>
</dbReference>
<keyword evidence="13" id="KW-0902">Two-component regulatory system</keyword>
<dbReference type="PROSITE" id="PS50894">
    <property type="entry name" value="HPT"/>
    <property type="match status" value="1"/>
</dbReference>
<evidence type="ECO:0000256" key="9">
    <source>
        <dbReference type="ARBA" id="ARBA00022741"/>
    </source>
</evidence>
<dbReference type="RefSeq" id="WP_117177691.1">
    <property type="nucleotide sequence ID" value="NZ_QFZK01000007.1"/>
</dbReference>
<dbReference type="InterPro" id="IPR008207">
    <property type="entry name" value="Sig_transdc_His_kin_Hpt_dom"/>
</dbReference>
<keyword evidence="11" id="KW-0067">ATP-binding</keyword>
<evidence type="ECO:0000256" key="2">
    <source>
        <dbReference type="ARBA" id="ARBA00004651"/>
    </source>
</evidence>
<dbReference type="InterPro" id="IPR029016">
    <property type="entry name" value="GAF-like_dom_sf"/>
</dbReference>
<protein>
    <recommendedName>
        <fullName evidence="17">Virulence sensor protein BvgS</fullName>
        <ecNumber evidence="3">2.7.13.3</ecNumber>
    </recommendedName>
</protein>